<protein>
    <submittedName>
        <fullName evidence="2">Aminotransferase class IV</fullName>
    </submittedName>
</protein>
<dbReference type="Gene3D" id="3.30.470.10">
    <property type="match status" value="1"/>
</dbReference>
<dbReference type="GO" id="GO:0008483">
    <property type="term" value="F:transaminase activity"/>
    <property type="evidence" value="ECO:0007669"/>
    <property type="project" value="UniProtKB-KW"/>
</dbReference>
<keyword evidence="3" id="KW-1185">Reference proteome</keyword>
<dbReference type="InterPro" id="IPR036038">
    <property type="entry name" value="Aminotransferase-like"/>
</dbReference>
<dbReference type="InterPro" id="IPR001544">
    <property type="entry name" value="Aminotrans_IV"/>
</dbReference>
<dbReference type="PANTHER" id="PTHR42743:SF13">
    <property type="entry name" value="P-LOOP CONTAINING NUCLEOSIDE TRIPHOSPHATE HYDROLASE PROTEIN"/>
    <property type="match status" value="1"/>
</dbReference>
<comment type="caution">
    <text evidence="2">The sequence shown here is derived from an EMBL/GenBank/DDBJ whole genome shotgun (WGS) entry which is preliminary data.</text>
</comment>
<accession>A0ABU9X927</accession>
<evidence type="ECO:0000313" key="2">
    <source>
        <dbReference type="EMBL" id="MEN2751882.1"/>
    </source>
</evidence>
<comment type="similarity">
    <text evidence="1">Belongs to the class-IV pyridoxal-phosphate-dependent aminotransferase family.</text>
</comment>
<dbReference type="InterPro" id="IPR050571">
    <property type="entry name" value="Class-IV_PLP-Dep_Aminotrnsfr"/>
</dbReference>
<organism evidence="2 3">
    <name type="scientific">Psychrobacter saeujeotis</name>
    <dbReference type="NCBI Taxonomy" id="3143436"/>
    <lineage>
        <taxon>Bacteria</taxon>
        <taxon>Pseudomonadati</taxon>
        <taxon>Pseudomonadota</taxon>
        <taxon>Gammaproteobacteria</taxon>
        <taxon>Moraxellales</taxon>
        <taxon>Moraxellaceae</taxon>
        <taxon>Psychrobacter</taxon>
    </lineage>
</organism>
<dbReference type="EMBL" id="JBDGHN010000005">
    <property type="protein sequence ID" value="MEN2751882.1"/>
    <property type="molecule type" value="Genomic_DNA"/>
</dbReference>
<dbReference type="RefSeq" id="WP_299218585.1">
    <property type="nucleotide sequence ID" value="NZ_JBDGHN010000005.1"/>
</dbReference>
<dbReference type="Gene3D" id="3.20.10.10">
    <property type="entry name" value="D-amino Acid Aminotransferase, subunit A, domain 2"/>
    <property type="match status" value="1"/>
</dbReference>
<evidence type="ECO:0000313" key="3">
    <source>
        <dbReference type="Proteomes" id="UP001461960"/>
    </source>
</evidence>
<dbReference type="Proteomes" id="UP001461960">
    <property type="component" value="Unassembled WGS sequence"/>
</dbReference>
<dbReference type="Pfam" id="PF01063">
    <property type="entry name" value="Aminotran_4"/>
    <property type="match status" value="1"/>
</dbReference>
<dbReference type="PANTHER" id="PTHR42743">
    <property type="entry name" value="AMINO-ACID AMINOTRANSFERASE"/>
    <property type="match status" value="1"/>
</dbReference>
<proteinExistence type="inferred from homology"/>
<keyword evidence="2" id="KW-0808">Transferase</keyword>
<gene>
    <name evidence="2" type="ORF">AAIR29_09575</name>
</gene>
<name>A0ABU9X927_9GAMM</name>
<dbReference type="InterPro" id="IPR043132">
    <property type="entry name" value="BCAT-like_C"/>
</dbReference>
<keyword evidence="2" id="KW-0032">Aminotransferase</keyword>
<reference evidence="2 3" key="1">
    <citation type="submission" date="2024-05" db="EMBL/GenBank/DDBJ databases">
        <authorList>
            <person name="Kim H.-Y."/>
            <person name="Kim E."/>
            <person name="Cai Y."/>
            <person name="Yang S.-M."/>
            <person name="Lee W."/>
        </authorList>
    </citation>
    <scope>NUCLEOTIDE SEQUENCE [LARGE SCALE GENOMIC DNA]</scope>
    <source>
        <strain evidence="2 3">FBL11</strain>
    </source>
</reference>
<sequence length="346" mass="37151">MMAKLDNSESNSSQFINHASITNYASTWQRLYPQSDNMVANTNNSAITPDNRGLAYGDGFFTTIGVIDGSILWPEYHYQRLLSHAHALQLAVDSDSLLATLQAHAQQLQQGVIKVIVTRAVQAVRGYGFAADMDASPCEVWSKATAMTIDTAQHAQLPDGHSVLIQPMTSAVCLTAQLACLPPSLAGLKSLNRLDNVLASGELQRLKAKSLKSNAELGVGEGIGIGEGLVRDISGSWVEGTMSNVFYQLSSAQSTDSSDKAKANYPDDSLLSGQWFTPPLMQSGVAGVMRQVIIDAFAKTKTPVIVRALNDDDLPNLTQMFFCNALRGVMPVKSLALLSGEVVEFG</sequence>
<evidence type="ECO:0000256" key="1">
    <source>
        <dbReference type="ARBA" id="ARBA00009320"/>
    </source>
</evidence>
<dbReference type="SUPFAM" id="SSF56752">
    <property type="entry name" value="D-aminoacid aminotransferase-like PLP-dependent enzymes"/>
    <property type="match status" value="1"/>
</dbReference>
<dbReference type="InterPro" id="IPR043131">
    <property type="entry name" value="BCAT-like_N"/>
</dbReference>